<dbReference type="OrthoDB" id="3232239at2759"/>
<proteinExistence type="predicted"/>
<dbReference type="Proteomes" id="UP000027222">
    <property type="component" value="Unassembled WGS sequence"/>
</dbReference>
<protein>
    <recommendedName>
        <fullName evidence="3">F-box domain-containing protein</fullName>
    </recommendedName>
</protein>
<dbReference type="EMBL" id="KL142372">
    <property type="protein sequence ID" value="KDR79977.1"/>
    <property type="molecule type" value="Genomic_DNA"/>
</dbReference>
<evidence type="ECO:0000313" key="2">
    <source>
        <dbReference type="Proteomes" id="UP000027222"/>
    </source>
</evidence>
<dbReference type="AlphaFoldDB" id="A0A067TCD0"/>
<organism evidence="1 2">
    <name type="scientific">Galerina marginata (strain CBS 339.88)</name>
    <dbReference type="NCBI Taxonomy" id="685588"/>
    <lineage>
        <taxon>Eukaryota</taxon>
        <taxon>Fungi</taxon>
        <taxon>Dikarya</taxon>
        <taxon>Basidiomycota</taxon>
        <taxon>Agaricomycotina</taxon>
        <taxon>Agaricomycetes</taxon>
        <taxon>Agaricomycetidae</taxon>
        <taxon>Agaricales</taxon>
        <taxon>Agaricineae</taxon>
        <taxon>Strophariaceae</taxon>
        <taxon>Galerina</taxon>
    </lineage>
</organism>
<evidence type="ECO:0008006" key="3">
    <source>
        <dbReference type="Google" id="ProtNLM"/>
    </source>
</evidence>
<evidence type="ECO:0000313" key="1">
    <source>
        <dbReference type="EMBL" id="KDR79977.1"/>
    </source>
</evidence>
<dbReference type="HOGENOM" id="CLU_969927_0_0_1"/>
<name>A0A067TCD0_GALM3</name>
<accession>A0A067TCD0</accession>
<sequence>MADPAQPILPVELLRPIIQDLFENNADLCALSLVSKTVQLEAERVLYEVMALANELTHTKFLTCIIGSPRRAMLVRCYSQRGIRYSARKRLWDLLRPAMEGMVNLKIVAFQTTEVSSSTGFHGGYPFLLEALNFNGPYESNDHTLLKFLQLQSKLKQLDVEWSEEDKALILPSTCPNLDLLCGNRGAIEAFLPGRRITSLAWIPHPLDSQNSIDHLSWSFRNIKVLSFGGLELFGRPDLNIIIDHLRSVEILKLFDPSQEVTIFDFLFFRRFTQFYSPGALFAVAYS</sequence>
<gene>
    <name evidence="1" type="ORF">GALMADRAFT_1360813</name>
</gene>
<reference evidence="2" key="1">
    <citation type="journal article" date="2014" name="Proc. Natl. Acad. Sci. U.S.A.">
        <title>Extensive sampling of basidiomycete genomes demonstrates inadequacy of the white-rot/brown-rot paradigm for wood decay fungi.</title>
        <authorList>
            <person name="Riley R."/>
            <person name="Salamov A.A."/>
            <person name="Brown D.W."/>
            <person name="Nagy L.G."/>
            <person name="Floudas D."/>
            <person name="Held B.W."/>
            <person name="Levasseur A."/>
            <person name="Lombard V."/>
            <person name="Morin E."/>
            <person name="Otillar R."/>
            <person name="Lindquist E.A."/>
            <person name="Sun H."/>
            <person name="LaButti K.M."/>
            <person name="Schmutz J."/>
            <person name="Jabbour D."/>
            <person name="Luo H."/>
            <person name="Baker S.E."/>
            <person name="Pisabarro A.G."/>
            <person name="Walton J.D."/>
            <person name="Blanchette R.A."/>
            <person name="Henrissat B."/>
            <person name="Martin F."/>
            <person name="Cullen D."/>
            <person name="Hibbett D.S."/>
            <person name="Grigoriev I.V."/>
        </authorList>
    </citation>
    <scope>NUCLEOTIDE SEQUENCE [LARGE SCALE GENOMIC DNA]</scope>
    <source>
        <strain evidence="2">CBS 339.88</strain>
    </source>
</reference>
<keyword evidence="2" id="KW-1185">Reference proteome</keyword>